<keyword evidence="1" id="KW-0378">Hydrolase</keyword>
<dbReference type="InterPro" id="IPR011257">
    <property type="entry name" value="DNA_glycosylase"/>
</dbReference>
<dbReference type="GO" id="GO:0004519">
    <property type="term" value="F:endonuclease activity"/>
    <property type="evidence" value="ECO:0007669"/>
    <property type="project" value="UniProtKB-KW"/>
</dbReference>
<sequence>MTRSSGDDRSGGSRRAVLDALLDRHGQTYADESGIRLKDTPAPLFELLVLSSLLSANLQADLGVRTARALREAGLTTADKLAGASDEQRWQVLADARYLRKEQTARQLGQLAERAQEEFSGDLRRMREAAFGGGGGGLEALREAVRGFTGIGPLGVDIFCREVQAVWSQLRPFADERATDPARALGLPHDAAGLAELAGSDDLSRVGAALVRCGLADDADEVRAAAG</sequence>
<dbReference type="RefSeq" id="WP_339573417.1">
    <property type="nucleotide sequence ID" value="NZ_JBBIAA010000001.1"/>
</dbReference>
<keyword evidence="2" id="KW-1185">Reference proteome</keyword>
<keyword evidence="1" id="KW-0540">Nuclease</keyword>
<organism evidence="1 2">
    <name type="scientific">Pseudokineococcus basanitobsidens</name>
    <dbReference type="NCBI Taxonomy" id="1926649"/>
    <lineage>
        <taxon>Bacteria</taxon>
        <taxon>Bacillati</taxon>
        <taxon>Actinomycetota</taxon>
        <taxon>Actinomycetes</taxon>
        <taxon>Kineosporiales</taxon>
        <taxon>Kineosporiaceae</taxon>
        <taxon>Pseudokineococcus</taxon>
    </lineage>
</organism>
<dbReference type="Proteomes" id="UP001387100">
    <property type="component" value="Unassembled WGS sequence"/>
</dbReference>
<accession>A0ABU8RG16</accession>
<gene>
    <name evidence="1" type="ORF">WDZ17_01780</name>
</gene>
<comment type="caution">
    <text evidence="1">The sequence shown here is derived from an EMBL/GenBank/DDBJ whole genome shotgun (WGS) entry which is preliminary data.</text>
</comment>
<proteinExistence type="predicted"/>
<name>A0ABU8RG16_9ACTN</name>
<dbReference type="EMBL" id="JBBIAA010000001">
    <property type="protein sequence ID" value="MEJ5944027.1"/>
    <property type="molecule type" value="Genomic_DNA"/>
</dbReference>
<evidence type="ECO:0000313" key="2">
    <source>
        <dbReference type="Proteomes" id="UP001387100"/>
    </source>
</evidence>
<protein>
    <submittedName>
        <fullName evidence="1">Endonuclease</fullName>
    </submittedName>
</protein>
<reference evidence="1 2" key="1">
    <citation type="journal article" date="2017" name="Int. J. Syst. Evol. Microbiol.">
        <title>Pseudokineococcus basanitobsidens sp. nov., isolated from volcanic rock.</title>
        <authorList>
            <person name="Lee D.W."/>
            <person name="Park M.Y."/>
            <person name="Kim J.J."/>
            <person name="Kim B.S."/>
        </authorList>
    </citation>
    <scope>NUCLEOTIDE SEQUENCE [LARGE SCALE GENOMIC DNA]</scope>
    <source>
        <strain evidence="1 2">DSM 103726</strain>
    </source>
</reference>
<dbReference type="SUPFAM" id="SSF48150">
    <property type="entry name" value="DNA-glycosylase"/>
    <property type="match status" value="1"/>
</dbReference>
<evidence type="ECO:0000313" key="1">
    <source>
        <dbReference type="EMBL" id="MEJ5944027.1"/>
    </source>
</evidence>
<keyword evidence="1" id="KW-0255">Endonuclease</keyword>